<reference evidence="1 2" key="1">
    <citation type="journal article" date="2019" name="Sci. Rep.">
        <title>Orb-weaving spider Araneus ventricosus genome elucidates the spidroin gene catalogue.</title>
        <authorList>
            <person name="Kono N."/>
            <person name="Nakamura H."/>
            <person name="Ohtoshi R."/>
            <person name="Moran D.A.P."/>
            <person name="Shinohara A."/>
            <person name="Yoshida Y."/>
            <person name="Fujiwara M."/>
            <person name="Mori M."/>
            <person name="Tomita M."/>
            <person name="Arakawa K."/>
        </authorList>
    </citation>
    <scope>NUCLEOTIDE SEQUENCE [LARGE SCALE GENOMIC DNA]</scope>
</reference>
<accession>A0A4Y2DCT5</accession>
<sequence>MHTLTKFKSPPRDSLDGRPVAALYKMAAMQEKSFCVLEYAKCSSATSVQRAFLRKYRKAAPGHFQYAPETWKKSQSRLVYASSTAPSSLPFSAAWFSDVTRDGSAIYRYSAAAGGPQHYSNSYAALSNRSDQTVDQWKIFNFHPKQMF</sequence>
<keyword evidence="2" id="KW-1185">Reference proteome</keyword>
<dbReference type="AlphaFoldDB" id="A0A4Y2DCT5"/>
<evidence type="ECO:0000313" key="1">
    <source>
        <dbReference type="EMBL" id="GBM14059.1"/>
    </source>
</evidence>
<dbReference type="Proteomes" id="UP000499080">
    <property type="component" value="Unassembled WGS sequence"/>
</dbReference>
<evidence type="ECO:0000313" key="2">
    <source>
        <dbReference type="Proteomes" id="UP000499080"/>
    </source>
</evidence>
<proteinExistence type="predicted"/>
<name>A0A4Y2DCT5_ARAVE</name>
<dbReference type="EMBL" id="BGPR01000338">
    <property type="protein sequence ID" value="GBM14059.1"/>
    <property type="molecule type" value="Genomic_DNA"/>
</dbReference>
<protein>
    <submittedName>
        <fullName evidence="1">Uncharacterized protein</fullName>
    </submittedName>
</protein>
<gene>
    <name evidence="1" type="ORF">AVEN_209949_1</name>
</gene>
<organism evidence="1 2">
    <name type="scientific">Araneus ventricosus</name>
    <name type="common">Orbweaver spider</name>
    <name type="synonym">Epeira ventricosa</name>
    <dbReference type="NCBI Taxonomy" id="182803"/>
    <lineage>
        <taxon>Eukaryota</taxon>
        <taxon>Metazoa</taxon>
        <taxon>Ecdysozoa</taxon>
        <taxon>Arthropoda</taxon>
        <taxon>Chelicerata</taxon>
        <taxon>Arachnida</taxon>
        <taxon>Araneae</taxon>
        <taxon>Araneomorphae</taxon>
        <taxon>Entelegynae</taxon>
        <taxon>Araneoidea</taxon>
        <taxon>Araneidae</taxon>
        <taxon>Araneus</taxon>
    </lineage>
</organism>
<comment type="caution">
    <text evidence="1">The sequence shown here is derived from an EMBL/GenBank/DDBJ whole genome shotgun (WGS) entry which is preliminary data.</text>
</comment>